<dbReference type="SUPFAM" id="SSF48403">
    <property type="entry name" value="Ankyrin repeat"/>
    <property type="match status" value="1"/>
</dbReference>
<proteinExistence type="predicted"/>
<evidence type="ECO:0000313" key="2">
    <source>
        <dbReference type="EMBL" id="CAE0455222.1"/>
    </source>
</evidence>
<dbReference type="EMBL" id="HBIO01000089">
    <property type="protein sequence ID" value="CAE0455222.1"/>
    <property type="molecule type" value="Transcribed_RNA"/>
</dbReference>
<dbReference type="InterPro" id="IPR002110">
    <property type="entry name" value="Ankyrin_rpt"/>
</dbReference>
<organism evidence="2">
    <name type="scientific">Chaetoceros debilis</name>
    <dbReference type="NCBI Taxonomy" id="122233"/>
    <lineage>
        <taxon>Eukaryota</taxon>
        <taxon>Sar</taxon>
        <taxon>Stramenopiles</taxon>
        <taxon>Ochrophyta</taxon>
        <taxon>Bacillariophyta</taxon>
        <taxon>Coscinodiscophyceae</taxon>
        <taxon>Chaetocerotophycidae</taxon>
        <taxon>Chaetocerotales</taxon>
        <taxon>Chaetocerotaceae</taxon>
        <taxon>Chaetoceros</taxon>
    </lineage>
</organism>
<protein>
    <submittedName>
        <fullName evidence="2">Uncharacterized protein</fullName>
    </submittedName>
</protein>
<reference evidence="2" key="1">
    <citation type="submission" date="2021-01" db="EMBL/GenBank/DDBJ databases">
        <authorList>
            <person name="Corre E."/>
            <person name="Pelletier E."/>
            <person name="Niang G."/>
            <person name="Scheremetjew M."/>
            <person name="Finn R."/>
            <person name="Kale V."/>
            <person name="Holt S."/>
            <person name="Cochrane G."/>
            <person name="Meng A."/>
            <person name="Brown T."/>
            <person name="Cohen L."/>
        </authorList>
    </citation>
    <scope>NUCLEOTIDE SEQUENCE</scope>
    <source>
        <strain evidence="2">MM31A-1</strain>
    </source>
</reference>
<feature type="region of interest" description="Disordered" evidence="1">
    <location>
        <begin position="317"/>
        <end position="341"/>
    </location>
</feature>
<accession>A0A7S3PTY3</accession>
<gene>
    <name evidence="2" type="ORF">CDEB00056_LOCUS63</name>
</gene>
<dbReference type="InterPro" id="IPR036770">
    <property type="entry name" value="Ankyrin_rpt-contain_sf"/>
</dbReference>
<evidence type="ECO:0000256" key="1">
    <source>
        <dbReference type="SAM" id="MobiDB-lite"/>
    </source>
</evidence>
<sequence>MKSWTPLKMSELIGKHHLNSKLVKAILLKRWNKVEQIVMSTGGELQVKEQLESGVTVLGIALSCDPPSEIIETMLKIESINSLKVDNLGMLPLHLACINGASLECVRLVLENDGGACAQAIDNMKKAPLHYAMEYVCDPSGNAFSADDYLEDASPMSMSNGTRSSSLKEKPPGAGAGNNSNSSIMTMTQDKFHEQLEVLQMLLMASPDIVMYSDATGRTPIDILQDCKADSKKGSRWERADICCDILRKVAVREYREQKLVYEMQRQSCMIQRRAQSNVPGVAAASNGSSSGASTGFSSSLSRMEVDATGFNRMDISGGSGSHCENKLGENSKKGRRPKRLQNVVEDKNILLTSSIAMDTGL</sequence>
<feature type="compositionally biased region" description="Polar residues" evidence="1">
    <location>
        <begin position="156"/>
        <end position="165"/>
    </location>
</feature>
<feature type="region of interest" description="Disordered" evidence="1">
    <location>
        <begin position="155"/>
        <end position="184"/>
    </location>
</feature>
<dbReference type="AlphaFoldDB" id="A0A7S3PTY3"/>
<dbReference type="Pfam" id="PF12796">
    <property type="entry name" value="Ank_2"/>
    <property type="match status" value="1"/>
</dbReference>
<dbReference type="Gene3D" id="1.25.40.20">
    <property type="entry name" value="Ankyrin repeat-containing domain"/>
    <property type="match status" value="1"/>
</dbReference>
<name>A0A7S3PTY3_9STRA</name>
<feature type="compositionally biased region" description="Basic and acidic residues" evidence="1">
    <location>
        <begin position="324"/>
        <end position="333"/>
    </location>
</feature>